<dbReference type="InterPro" id="IPR039693">
    <property type="entry name" value="Rtr1/RPAP2"/>
</dbReference>
<dbReference type="OrthoDB" id="2590500at2759"/>
<dbReference type="Pfam" id="PF04181">
    <property type="entry name" value="RPAP2_Rtr1"/>
    <property type="match status" value="1"/>
</dbReference>
<comment type="function">
    <text evidence="12">Putative RNA polymerase II subunit B1 C-terminal domain (CTD) phosphatase involved in RNA polymerase II transcription regulation.</text>
</comment>
<proteinExistence type="inferred from homology"/>
<dbReference type="FunFam" id="1.25.40.820:FF:000004">
    <property type="entry name" value="Putative RNA polymerase II subunit B1 CTD phosphatase rtr1"/>
    <property type="match status" value="1"/>
</dbReference>
<keyword evidence="8 12" id="KW-0539">Nucleus</keyword>
<keyword evidence="3 12" id="KW-0479">Metal-binding</keyword>
<reference evidence="16" key="1">
    <citation type="journal article" date="2014" name="Genome Announc.">
        <title>Draft genome sequence of the formaldehyde-resistant fungus Byssochlamys spectabilis No. 5 (anamorph Paecilomyces variotii No. 5) (NBRC109023).</title>
        <authorList>
            <person name="Oka T."/>
            <person name="Ekino K."/>
            <person name="Fukuda K."/>
            <person name="Nomura Y."/>
        </authorList>
    </citation>
    <scope>NUCLEOTIDE SEQUENCE [LARGE SCALE GENOMIC DNA]</scope>
    <source>
        <strain evidence="16">No. 5 / NBRC 109023</strain>
    </source>
</reference>
<evidence type="ECO:0000256" key="11">
    <source>
        <dbReference type="PROSITE-ProRule" id="PRU00812"/>
    </source>
</evidence>
<evidence type="ECO:0000259" key="14">
    <source>
        <dbReference type="PROSITE" id="PS51479"/>
    </source>
</evidence>
<evidence type="ECO:0000256" key="5">
    <source>
        <dbReference type="ARBA" id="ARBA00022801"/>
    </source>
</evidence>
<evidence type="ECO:0000256" key="3">
    <source>
        <dbReference type="ARBA" id="ARBA00022723"/>
    </source>
</evidence>
<sequence>MADNPASPKPILKTSLPSAHAASSAQARPAQPRPAGPRRQQKQKQPPRRQQPPQQQQQQQQQQGKPAPDPRHLAIAMHHAHRIQAQKDAETLILDRILELVSFPTSPNADPAAPSPSDAKALKAALLPFQPADYDNLILERNIEGLCGYALCPREHRKEDPKTKFRIVWGAKGSGAGGRGRDMKVVPREKLEMWCSDECAERAMYVRVQLTEEPVWERRADDARGKQILLLEEARAMKGANDKGKNVPTVRDVMDGLRDLDMGEGSSRDAEMTHEMTRLAVSDDRAGSRELAVERGDSNPAFHAGRVDVQIVEKDHAAGAAPPVPRPEDHAGGSIEGYIPSNERPDAENAQDDDDDKDMLDMI</sequence>
<dbReference type="GO" id="GO:0008270">
    <property type="term" value="F:zinc ion binding"/>
    <property type="evidence" value="ECO:0007669"/>
    <property type="project" value="UniProtKB-KW"/>
</dbReference>
<evidence type="ECO:0000256" key="13">
    <source>
        <dbReference type="SAM" id="MobiDB-lite"/>
    </source>
</evidence>
<organism evidence="15 16">
    <name type="scientific">Byssochlamys spectabilis (strain No. 5 / NBRC 109023)</name>
    <name type="common">Paecilomyces variotii</name>
    <dbReference type="NCBI Taxonomy" id="1356009"/>
    <lineage>
        <taxon>Eukaryota</taxon>
        <taxon>Fungi</taxon>
        <taxon>Dikarya</taxon>
        <taxon>Ascomycota</taxon>
        <taxon>Pezizomycotina</taxon>
        <taxon>Eurotiomycetes</taxon>
        <taxon>Eurotiomycetidae</taxon>
        <taxon>Eurotiales</taxon>
        <taxon>Thermoascaceae</taxon>
        <taxon>Paecilomyces</taxon>
    </lineage>
</organism>
<evidence type="ECO:0000256" key="8">
    <source>
        <dbReference type="ARBA" id="ARBA00023242"/>
    </source>
</evidence>
<dbReference type="PANTHER" id="PTHR14732">
    <property type="entry name" value="RNA POLYMERASE II SUBUNIT B1 CTD PHOSPHATASE RPAP2-RELATED"/>
    <property type="match status" value="1"/>
</dbReference>
<dbReference type="Proteomes" id="UP000018001">
    <property type="component" value="Unassembled WGS sequence"/>
</dbReference>
<comment type="catalytic activity">
    <reaction evidence="9 12">
        <text>O-phospho-L-seryl-[protein] + H2O = L-seryl-[protein] + phosphate</text>
        <dbReference type="Rhea" id="RHEA:20629"/>
        <dbReference type="Rhea" id="RHEA-COMP:9863"/>
        <dbReference type="Rhea" id="RHEA-COMP:11604"/>
        <dbReference type="ChEBI" id="CHEBI:15377"/>
        <dbReference type="ChEBI" id="CHEBI:29999"/>
        <dbReference type="ChEBI" id="CHEBI:43474"/>
        <dbReference type="ChEBI" id="CHEBI:83421"/>
        <dbReference type="EC" id="3.1.3.16"/>
    </reaction>
</comment>
<evidence type="ECO:0000256" key="1">
    <source>
        <dbReference type="ARBA" id="ARBA00004123"/>
    </source>
</evidence>
<feature type="domain" description="RTR1-type" evidence="14">
    <location>
        <begin position="124"/>
        <end position="219"/>
    </location>
</feature>
<dbReference type="eggNOG" id="ENOG502SNTP">
    <property type="taxonomic scope" value="Eukaryota"/>
</dbReference>
<dbReference type="PANTHER" id="PTHR14732:SF0">
    <property type="entry name" value="RNA POLYMERASE II SUBUNIT B1 CTD PHOSPHATASE RPAP2-RELATED"/>
    <property type="match status" value="1"/>
</dbReference>
<keyword evidence="16" id="KW-1185">Reference proteome</keyword>
<feature type="region of interest" description="Disordered" evidence="13">
    <location>
        <begin position="1"/>
        <end position="70"/>
    </location>
</feature>
<keyword evidence="6 12" id="KW-0862">Zinc</keyword>
<accession>V5FP69</accession>
<dbReference type="PROSITE" id="PS51479">
    <property type="entry name" value="ZF_RTR1"/>
    <property type="match status" value="1"/>
</dbReference>
<comment type="subcellular location">
    <subcellularLocation>
        <location evidence="1 12">Nucleus</location>
    </subcellularLocation>
</comment>
<evidence type="ECO:0000256" key="6">
    <source>
        <dbReference type="ARBA" id="ARBA00022833"/>
    </source>
</evidence>
<dbReference type="AlphaFoldDB" id="V5FP69"/>
<dbReference type="InterPro" id="IPR038534">
    <property type="entry name" value="Rtr1/RPAP2_sf"/>
</dbReference>
<feature type="compositionally biased region" description="Polar residues" evidence="13">
    <location>
        <begin position="15"/>
        <end position="24"/>
    </location>
</feature>
<keyword evidence="7 12" id="KW-0904">Protein phosphatase</keyword>
<dbReference type="EC" id="3.1.3.16" evidence="12"/>
<evidence type="ECO:0000256" key="2">
    <source>
        <dbReference type="ARBA" id="ARBA00005676"/>
    </source>
</evidence>
<dbReference type="HOGENOM" id="CLU_049331_2_0_1"/>
<evidence type="ECO:0000256" key="10">
    <source>
        <dbReference type="ARBA" id="ARBA00048336"/>
    </source>
</evidence>
<evidence type="ECO:0000256" key="12">
    <source>
        <dbReference type="RuleBase" id="RU367080"/>
    </source>
</evidence>
<dbReference type="Gene3D" id="1.25.40.820">
    <property type="match status" value="1"/>
</dbReference>
<dbReference type="EMBL" id="BAUL01000066">
    <property type="protein sequence ID" value="GAD93758.1"/>
    <property type="molecule type" value="Genomic_DNA"/>
</dbReference>
<dbReference type="GO" id="GO:0043175">
    <property type="term" value="F:RNA polymerase core enzyme binding"/>
    <property type="evidence" value="ECO:0007669"/>
    <property type="project" value="UniProtKB-UniRule"/>
</dbReference>
<comment type="caution">
    <text evidence="15">The sequence shown here is derived from an EMBL/GenBank/DDBJ whole genome shotgun (WGS) entry which is preliminary data.</text>
</comment>
<feature type="compositionally biased region" description="Low complexity" evidence="13">
    <location>
        <begin position="51"/>
        <end position="66"/>
    </location>
</feature>
<keyword evidence="4 12" id="KW-0863">Zinc-finger</keyword>
<comment type="similarity">
    <text evidence="2 11 12">Belongs to the RPAP2 family.</text>
</comment>
<dbReference type="GO" id="GO:0005737">
    <property type="term" value="C:cytoplasm"/>
    <property type="evidence" value="ECO:0007669"/>
    <property type="project" value="TreeGrafter"/>
</dbReference>
<name>V5FP69_BYSSN</name>
<feature type="compositionally biased region" description="Acidic residues" evidence="13">
    <location>
        <begin position="349"/>
        <end position="363"/>
    </location>
</feature>
<evidence type="ECO:0000313" key="16">
    <source>
        <dbReference type="Proteomes" id="UP000018001"/>
    </source>
</evidence>
<dbReference type="InParanoid" id="V5FP69"/>
<protein>
    <recommendedName>
        <fullName evidence="12">RNA polymerase II subunit B1 CTD phosphatase RPAP2 homolog</fullName>
        <ecNumber evidence="12">3.1.3.16</ecNumber>
    </recommendedName>
</protein>
<evidence type="ECO:0000256" key="4">
    <source>
        <dbReference type="ARBA" id="ARBA00022771"/>
    </source>
</evidence>
<dbReference type="GO" id="GO:0005634">
    <property type="term" value="C:nucleus"/>
    <property type="evidence" value="ECO:0007669"/>
    <property type="project" value="UniProtKB-SubCell"/>
</dbReference>
<dbReference type="GO" id="GO:0008420">
    <property type="term" value="F:RNA polymerase II CTD heptapeptide repeat phosphatase activity"/>
    <property type="evidence" value="ECO:0007669"/>
    <property type="project" value="UniProtKB-UniRule"/>
</dbReference>
<gene>
    <name evidence="15" type="ORF">PVAR5_2373</name>
</gene>
<evidence type="ECO:0000256" key="7">
    <source>
        <dbReference type="ARBA" id="ARBA00022912"/>
    </source>
</evidence>
<evidence type="ECO:0000313" key="15">
    <source>
        <dbReference type="EMBL" id="GAD93758.1"/>
    </source>
</evidence>
<feature type="region of interest" description="Disordered" evidence="13">
    <location>
        <begin position="313"/>
        <end position="363"/>
    </location>
</feature>
<keyword evidence="5 12" id="KW-0378">Hydrolase</keyword>
<evidence type="ECO:0000256" key="9">
    <source>
        <dbReference type="ARBA" id="ARBA00047761"/>
    </source>
</evidence>
<comment type="catalytic activity">
    <reaction evidence="10 12">
        <text>O-phospho-L-threonyl-[protein] + H2O = L-threonyl-[protein] + phosphate</text>
        <dbReference type="Rhea" id="RHEA:47004"/>
        <dbReference type="Rhea" id="RHEA-COMP:11060"/>
        <dbReference type="Rhea" id="RHEA-COMP:11605"/>
        <dbReference type="ChEBI" id="CHEBI:15377"/>
        <dbReference type="ChEBI" id="CHEBI:30013"/>
        <dbReference type="ChEBI" id="CHEBI:43474"/>
        <dbReference type="ChEBI" id="CHEBI:61977"/>
        <dbReference type="EC" id="3.1.3.16"/>
    </reaction>
</comment>
<dbReference type="InterPro" id="IPR007308">
    <property type="entry name" value="Rtr1/RPAP2_dom"/>
</dbReference>